<evidence type="ECO:0000256" key="1">
    <source>
        <dbReference type="SAM" id="MobiDB-lite"/>
    </source>
</evidence>
<gene>
    <name evidence="2" type="ORF">GUJ93_ZPchr0001g33046</name>
</gene>
<dbReference type="AlphaFoldDB" id="A0A8J5S965"/>
<dbReference type="Proteomes" id="UP000729402">
    <property type="component" value="Unassembled WGS sequence"/>
</dbReference>
<name>A0A8J5S965_ZIZPA</name>
<feature type="compositionally biased region" description="Polar residues" evidence="1">
    <location>
        <begin position="1"/>
        <end position="17"/>
    </location>
</feature>
<feature type="compositionally biased region" description="Polar residues" evidence="1">
    <location>
        <begin position="89"/>
        <end position="108"/>
    </location>
</feature>
<keyword evidence="3" id="KW-1185">Reference proteome</keyword>
<feature type="region of interest" description="Disordered" evidence="1">
    <location>
        <begin position="1"/>
        <end position="39"/>
    </location>
</feature>
<feature type="compositionally biased region" description="Basic and acidic residues" evidence="1">
    <location>
        <begin position="128"/>
        <end position="146"/>
    </location>
</feature>
<feature type="region of interest" description="Disordered" evidence="1">
    <location>
        <begin position="89"/>
        <end position="146"/>
    </location>
</feature>
<comment type="caution">
    <text evidence="2">The sequence shown here is derived from an EMBL/GenBank/DDBJ whole genome shotgun (WGS) entry which is preliminary data.</text>
</comment>
<sequence>MNPMLSQRSHLQLSPLTSDRWGTHASARAHPSTISRKPRIHPRREGTYHAFPSSISMFLLLRRHNPPGNPCAYAYNNYSCDRFSHWSHDCSSNPTAASSENPNTNPHPNASCFAPYPRSTFTKATKTAKGEDRSSGQVLNKKERAM</sequence>
<evidence type="ECO:0000313" key="3">
    <source>
        <dbReference type="Proteomes" id="UP000729402"/>
    </source>
</evidence>
<organism evidence="2 3">
    <name type="scientific">Zizania palustris</name>
    <name type="common">Northern wild rice</name>
    <dbReference type="NCBI Taxonomy" id="103762"/>
    <lineage>
        <taxon>Eukaryota</taxon>
        <taxon>Viridiplantae</taxon>
        <taxon>Streptophyta</taxon>
        <taxon>Embryophyta</taxon>
        <taxon>Tracheophyta</taxon>
        <taxon>Spermatophyta</taxon>
        <taxon>Magnoliopsida</taxon>
        <taxon>Liliopsida</taxon>
        <taxon>Poales</taxon>
        <taxon>Poaceae</taxon>
        <taxon>BOP clade</taxon>
        <taxon>Oryzoideae</taxon>
        <taxon>Oryzeae</taxon>
        <taxon>Zizaniinae</taxon>
        <taxon>Zizania</taxon>
    </lineage>
</organism>
<reference evidence="2" key="1">
    <citation type="journal article" date="2021" name="bioRxiv">
        <title>Whole Genome Assembly and Annotation of Northern Wild Rice, Zizania palustris L., Supports a Whole Genome Duplication in the Zizania Genus.</title>
        <authorList>
            <person name="Haas M."/>
            <person name="Kono T."/>
            <person name="Macchietto M."/>
            <person name="Millas R."/>
            <person name="McGilp L."/>
            <person name="Shao M."/>
            <person name="Duquette J."/>
            <person name="Hirsch C.N."/>
            <person name="Kimball J."/>
        </authorList>
    </citation>
    <scope>NUCLEOTIDE SEQUENCE</scope>
    <source>
        <tissue evidence="2">Fresh leaf tissue</tissue>
    </source>
</reference>
<proteinExistence type="predicted"/>
<reference evidence="2" key="2">
    <citation type="submission" date="2021-02" db="EMBL/GenBank/DDBJ databases">
        <authorList>
            <person name="Kimball J.A."/>
            <person name="Haas M.W."/>
            <person name="Macchietto M."/>
            <person name="Kono T."/>
            <person name="Duquette J."/>
            <person name="Shao M."/>
        </authorList>
    </citation>
    <scope>NUCLEOTIDE SEQUENCE</scope>
    <source>
        <tissue evidence="2">Fresh leaf tissue</tissue>
    </source>
</reference>
<accession>A0A8J5S965</accession>
<evidence type="ECO:0000313" key="2">
    <source>
        <dbReference type="EMBL" id="KAG8052566.1"/>
    </source>
</evidence>
<dbReference type="EMBL" id="JAAALK010000288">
    <property type="protein sequence ID" value="KAG8052566.1"/>
    <property type="molecule type" value="Genomic_DNA"/>
</dbReference>
<protein>
    <submittedName>
        <fullName evidence="2">Uncharacterized protein</fullName>
    </submittedName>
</protein>